<feature type="domain" description="SnoaL-like" evidence="1">
    <location>
        <begin position="13"/>
        <end position="134"/>
    </location>
</feature>
<dbReference type="InterPro" id="IPR032710">
    <property type="entry name" value="NTF2-like_dom_sf"/>
</dbReference>
<dbReference type="EMBL" id="BMCG01000002">
    <property type="protein sequence ID" value="GGC01754.1"/>
    <property type="molecule type" value="Genomic_DNA"/>
</dbReference>
<evidence type="ECO:0000313" key="3">
    <source>
        <dbReference type="Proteomes" id="UP000620266"/>
    </source>
</evidence>
<sequence>MTETANRAQEQEVRNLIDSWLRAVATCDTDRIMSHYAQDVCAFDAIGPLRFDGSESYGRHWAQCMEHCQPPMEFVLDELQLTVSGDLACSHFLNHCKGTDKEGNEHAMWMRGTAHYRKRDGQWKIVHEHFSAPFDPMSGKTCFDLNP</sequence>
<keyword evidence="3" id="KW-1185">Reference proteome</keyword>
<dbReference type="Gene3D" id="3.10.450.50">
    <property type="match status" value="1"/>
</dbReference>
<evidence type="ECO:0000259" key="1">
    <source>
        <dbReference type="Pfam" id="PF13474"/>
    </source>
</evidence>
<dbReference type="AlphaFoldDB" id="A0A8J2UPN3"/>
<dbReference type="RefSeq" id="WP_188394985.1">
    <property type="nucleotide sequence ID" value="NZ_BMCG01000002.1"/>
</dbReference>
<dbReference type="Proteomes" id="UP000620266">
    <property type="component" value="Unassembled WGS sequence"/>
</dbReference>
<dbReference type="InterPro" id="IPR011944">
    <property type="entry name" value="Steroid_delta5-4_isomerase"/>
</dbReference>
<protein>
    <recommendedName>
        <fullName evidence="1">SnoaL-like domain-containing protein</fullName>
    </recommendedName>
</protein>
<dbReference type="InterPro" id="IPR037401">
    <property type="entry name" value="SnoaL-like"/>
</dbReference>
<organism evidence="2 3">
    <name type="scientific">Oxalicibacterium flavum</name>
    <dbReference type="NCBI Taxonomy" id="179467"/>
    <lineage>
        <taxon>Bacteria</taxon>
        <taxon>Pseudomonadati</taxon>
        <taxon>Pseudomonadota</taxon>
        <taxon>Betaproteobacteria</taxon>
        <taxon>Burkholderiales</taxon>
        <taxon>Oxalobacteraceae</taxon>
        <taxon>Oxalicibacterium</taxon>
    </lineage>
</organism>
<comment type="caution">
    <text evidence="2">The sequence shown here is derived from an EMBL/GenBank/DDBJ whole genome shotgun (WGS) entry which is preliminary data.</text>
</comment>
<dbReference type="NCBIfam" id="TIGR02246">
    <property type="entry name" value="SgcJ/EcaC family oxidoreductase"/>
    <property type="match status" value="1"/>
</dbReference>
<reference evidence="2" key="2">
    <citation type="submission" date="2020-09" db="EMBL/GenBank/DDBJ databases">
        <authorList>
            <person name="Sun Q."/>
            <person name="Sedlacek I."/>
        </authorList>
    </citation>
    <scope>NUCLEOTIDE SEQUENCE</scope>
    <source>
        <strain evidence="2">CCM 7086</strain>
    </source>
</reference>
<dbReference type="SUPFAM" id="SSF54427">
    <property type="entry name" value="NTF2-like"/>
    <property type="match status" value="1"/>
</dbReference>
<reference evidence="2" key="1">
    <citation type="journal article" date="2014" name="Int. J. Syst. Evol. Microbiol.">
        <title>Complete genome sequence of Corynebacterium casei LMG S-19264T (=DSM 44701T), isolated from a smear-ripened cheese.</title>
        <authorList>
            <consortium name="US DOE Joint Genome Institute (JGI-PGF)"/>
            <person name="Walter F."/>
            <person name="Albersmeier A."/>
            <person name="Kalinowski J."/>
            <person name="Ruckert C."/>
        </authorList>
    </citation>
    <scope>NUCLEOTIDE SEQUENCE</scope>
    <source>
        <strain evidence="2">CCM 7086</strain>
    </source>
</reference>
<proteinExistence type="predicted"/>
<gene>
    <name evidence="2" type="ORF">GCM10007205_08760</name>
</gene>
<evidence type="ECO:0000313" key="2">
    <source>
        <dbReference type="EMBL" id="GGC01754.1"/>
    </source>
</evidence>
<dbReference type="Pfam" id="PF13474">
    <property type="entry name" value="SnoaL_3"/>
    <property type="match status" value="1"/>
</dbReference>
<accession>A0A8J2UPN3</accession>
<name>A0A8J2UPN3_9BURK</name>